<dbReference type="Pfam" id="PF13530">
    <property type="entry name" value="SCP2_2"/>
    <property type="match status" value="1"/>
</dbReference>
<dbReference type="Pfam" id="PF17668">
    <property type="entry name" value="Acetyltransf_17"/>
    <property type="match status" value="1"/>
</dbReference>
<organism evidence="2 3">
    <name type="scientific">Luteipulveratus flavus</name>
    <dbReference type="NCBI Taxonomy" id="3031728"/>
    <lineage>
        <taxon>Bacteria</taxon>
        <taxon>Bacillati</taxon>
        <taxon>Actinomycetota</taxon>
        <taxon>Actinomycetes</taxon>
        <taxon>Micrococcales</taxon>
        <taxon>Dermacoccaceae</taxon>
        <taxon>Luteipulveratus</taxon>
    </lineage>
</organism>
<name>A0ABT6C3M5_9MICO</name>
<dbReference type="InterPro" id="IPR025559">
    <property type="entry name" value="Eis_dom"/>
</dbReference>
<sequence>MNEYEIRPAVLDDAEALTVLGVESFGYPRPDGPPRPPDADGRRTYVATWRGTPVAAVVDRRYDSWFWGSRFRTAGIAGVKVALEHRGQGLLTPLFERMLSDAVADGCAISTLYATAPGIYRRFGYETVGSYDELVLPTAELAAVRTTGGSVRRGGACDVPVLRELYARWAVTHNGPLTRDGASFARTDEEVAGEYPGMTIATDDDGRPSGYALWSRSGGYGQDGTLEVHDLVAVTDQGMRSLLRALGTSATVAPTTVISTSAPDLLQLALPSHVWKVRQANPYGLAVLDVAAALTGRAYPTWLDLDLAFGVSGLPVGSDGAYRVRVADGRAAVEPAKNAEIVYTATGLALRYAGVSSCAELRQAGLLSGADHDDERWDAAFSGRRVHIRDYF</sequence>
<dbReference type="PANTHER" id="PTHR37817">
    <property type="entry name" value="N-ACETYLTRANSFERASE EIS"/>
    <property type="match status" value="1"/>
</dbReference>
<dbReference type="SUPFAM" id="SSF55718">
    <property type="entry name" value="SCP-like"/>
    <property type="match status" value="1"/>
</dbReference>
<keyword evidence="2" id="KW-0808">Transferase</keyword>
<protein>
    <submittedName>
        <fullName evidence="2">GNAT family N-acetyltransferase</fullName>
        <ecNumber evidence="2">2.3.1.-</ecNumber>
    </submittedName>
</protein>
<dbReference type="Proteomes" id="UP001528912">
    <property type="component" value="Unassembled WGS sequence"/>
</dbReference>
<feature type="domain" description="N-acetyltransferase" evidence="1">
    <location>
        <begin position="4"/>
        <end position="147"/>
    </location>
</feature>
<dbReference type="InterPro" id="IPR016181">
    <property type="entry name" value="Acyl_CoA_acyltransferase"/>
</dbReference>
<dbReference type="InterPro" id="IPR000182">
    <property type="entry name" value="GNAT_dom"/>
</dbReference>
<dbReference type="Pfam" id="PF13527">
    <property type="entry name" value="Acetyltransf_9"/>
    <property type="match status" value="1"/>
</dbReference>
<dbReference type="EC" id="2.3.1.-" evidence="2"/>
<dbReference type="InterPro" id="IPR051554">
    <property type="entry name" value="Acetyltransferase_Eis"/>
</dbReference>
<dbReference type="SUPFAM" id="SSF55729">
    <property type="entry name" value="Acyl-CoA N-acyltransferases (Nat)"/>
    <property type="match status" value="1"/>
</dbReference>
<gene>
    <name evidence="2" type="ORF">P4R38_03715</name>
</gene>
<dbReference type="Gene3D" id="3.30.1050.10">
    <property type="entry name" value="SCP2 sterol-binding domain"/>
    <property type="match status" value="1"/>
</dbReference>
<evidence type="ECO:0000259" key="1">
    <source>
        <dbReference type="PROSITE" id="PS51186"/>
    </source>
</evidence>
<evidence type="ECO:0000313" key="3">
    <source>
        <dbReference type="Proteomes" id="UP001528912"/>
    </source>
</evidence>
<dbReference type="InterPro" id="IPR041380">
    <property type="entry name" value="Acetyltransf_17"/>
</dbReference>
<evidence type="ECO:0000313" key="2">
    <source>
        <dbReference type="EMBL" id="MDF8263355.1"/>
    </source>
</evidence>
<dbReference type="GO" id="GO:0016746">
    <property type="term" value="F:acyltransferase activity"/>
    <property type="evidence" value="ECO:0007669"/>
    <property type="project" value="UniProtKB-KW"/>
</dbReference>
<reference evidence="2 3" key="1">
    <citation type="submission" date="2023-03" db="EMBL/GenBank/DDBJ databases">
        <title>YIM 133296 draft genome.</title>
        <authorList>
            <person name="Xiong L."/>
        </authorList>
    </citation>
    <scope>NUCLEOTIDE SEQUENCE [LARGE SCALE GENOMIC DNA]</scope>
    <source>
        <strain evidence="2 3">YIM 133296</strain>
    </source>
</reference>
<dbReference type="EMBL" id="JAROAV010000010">
    <property type="protein sequence ID" value="MDF8263355.1"/>
    <property type="molecule type" value="Genomic_DNA"/>
</dbReference>
<comment type="caution">
    <text evidence="2">The sequence shown here is derived from an EMBL/GenBank/DDBJ whole genome shotgun (WGS) entry which is preliminary data.</text>
</comment>
<dbReference type="Gene3D" id="3.40.630.30">
    <property type="match status" value="2"/>
</dbReference>
<keyword evidence="3" id="KW-1185">Reference proteome</keyword>
<dbReference type="PROSITE" id="PS51186">
    <property type="entry name" value="GNAT"/>
    <property type="match status" value="1"/>
</dbReference>
<proteinExistence type="predicted"/>
<dbReference type="PANTHER" id="PTHR37817:SF1">
    <property type="entry name" value="N-ACETYLTRANSFERASE EIS"/>
    <property type="match status" value="1"/>
</dbReference>
<dbReference type="InterPro" id="IPR036527">
    <property type="entry name" value="SCP2_sterol-bd_dom_sf"/>
</dbReference>
<dbReference type="RefSeq" id="WP_277191104.1">
    <property type="nucleotide sequence ID" value="NZ_JAROAV010000010.1"/>
</dbReference>
<accession>A0ABT6C3M5</accession>
<keyword evidence="2" id="KW-0012">Acyltransferase</keyword>